<keyword evidence="2" id="KW-1185">Reference proteome</keyword>
<evidence type="ECO:0000313" key="2">
    <source>
        <dbReference type="Proteomes" id="UP001084650"/>
    </source>
</evidence>
<sequence>MGRPSARTVAIRDQILAALRTEWPLPVSTRRVCELLGARRYDETGYRIYPQLCALDRLGVVERIRRGAECRDVFWRFCGDPTDAELNAAVDAMDPPVIERPRPPRTAQPPDGIERILSTLDGYIRALDQAERRFSSAAASGDGAAEAGAANDLAAVVRQFVNLCAHWPSEGEPAQ</sequence>
<accession>A0ABT4HKF7</accession>
<comment type="caution">
    <text evidence="1">The sequence shown here is derived from an EMBL/GenBank/DDBJ whole genome shotgun (WGS) entry which is preliminary data.</text>
</comment>
<dbReference type="EMBL" id="JAPQYE010000011">
    <property type="protein sequence ID" value="MCZ0730675.1"/>
    <property type="molecule type" value="Genomic_DNA"/>
</dbReference>
<protein>
    <recommendedName>
        <fullName evidence="3">Transcription regulator PadR N-terminal domain-containing protein</fullName>
    </recommendedName>
</protein>
<dbReference type="Proteomes" id="UP001084650">
    <property type="component" value="Unassembled WGS sequence"/>
</dbReference>
<proteinExistence type="predicted"/>
<gene>
    <name evidence="1" type="ORF">OY187_21730</name>
</gene>
<name>A0ABT4HKF7_MYCIR</name>
<organism evidence="1 2">
    <name type="scientific">Mycolicibacterium iranicum</name>
    <name type="common">Mycobacterium iranicum</name>
    <dbReference type="NCBI Taxonomy" id="912594"/>
    <lineage>
        <taxon>Bacteria</taxon>
        <taxon>Bacillati</taxon>
        <taxon>Actinomycetota</taxon>
        <taxon>Actinomycetes</taxon>
        <taxon>Mycobacteriales</taxon>
        <taxon>Mycobacteriaceae</taxon>
        <taxon>Mycolicibacterium</taxon>
    </lineage>
</organism>
<dbReference type="RefSeq" id="WP_268787196.1">
    <property type="nucleotide sequence ID" value="NZ_JAPQYE010000011.1"/>
</dbReference>
<reference evidence="1" key="1">
    <citation type="submission" date="2022-12" db="EMBL/GenBank/DDBJ databases">
        <title>Whole genome sequence of Mycolicibacterium iranicum strain SBH312.</title>
        <authorList>
            <person name="Jani J."/>
            <person name="Arifin Mustapha Z."/>
            <person name="Ahmed K."/>
            <person name="Kai Ling C."/>
        </authorList>
    </citation>
    <scope>NUCLEOTIDE SEQUENCE</scope>
    <source>
        <strain evidence="1">SBH312</strain>
    </source>
</reference>
<evidence type="ECO:0000313" key="1">
    <source>
        <dbReference type="EMBL" id="MCZ0730675.1"/>
    </source>
</evidence>
<evidence type="ECO:0008006" key="3">
    <source>
        <dbReference type="Google" id="ProtNLM"/>
    </source>
</evidence>